<evidence type="ECO:0000313" key="4">
    <source>
        <dbReference type="Proteomes" id="UP000251075"/>
    </source>
</evidence>
<proteinExistence type="predicted"/>
<dbReference type="PANTHER" id="PTHR40516">
    <property type="entry name" value="ANTITOXIN CHPS-RELATED"/>
    <property type="match status" value="1"/>
</dbReference>
<dbReference type="RefSeq" id="WP_112142287.1">
    <property type="nucleotide sequence ID" value="NZ_PGTO01000002.1"/>
</dbReference>
<evidence type="ECO:0000313" key="3">
    <source>
        <dbReference type="EMBL" id="RAU23091.1"/>
    </source>
</evidence>
<dbReference type="OrthoDB" id="9795766at2"/>
<keyword evidence="4" id="KW-1185">Reference proteome</keyword>
<dbReference type="Gene3D" id="2.10.260.10">
    <property type="match status" value="1"/>
</dbReference>
<comment type="caution">
    <text evidence="3">The sequence shown here is derived from an EMBL/GenBank/DDBJ whole genome shotgun (WGS) entry which is preliminary data.</text>
</comment>
<protein>
    <recommendedName>
        <fullName evidence="2">SpoVT-AbrB domain-containing protein</fullName>
    </recommendedName>
</protein>
<sequence length="78" mass="8288">MRTQISRWGNSLAVRLPRQVAEGAGLGEGTTVELDVVDGVVRLTPTRPSYTLADLLVGVTAENVPDSFDDSPHGAELL</sequence>
<dbReference type="Pfam" id="PF04014">
    <property type="entry name" value="MazE_antitoxin"/>
    <property type="match status" value="1"/>
</dbReference>
<evidence type="ECO:0000259" key="2">
    <source>
        <dbReference type="PROSITE" id="PS51740"/>
    </source>
</evidence>
<reference evidence="3 4" key="1">
    <citation type="submission" date="2017-11" db="EMBL/GenBank/DDBJ databases">
        <title>Draft genome sequence of magnetotactic bacterium Magnetospirillum kuznetsovii LBB-42.</title>
        <authorList>
            <person name="Grouzdev D.S."/>
            <person name="Rysina M.S."/>
            <person name="Baslerov R.V."/>
            <person name="Koziaeva V."/>
        </authorList>
    </citation>
    <scope>NUCLEOTIDE SEQUENCE [LARGE SCALE GENOMIC DNA]</scope>
    <source>
        <strain evidence="3 4">LBB-42</strain>
    </source>
</reference>
<dbReference type="GO" id="GO:0003677">
    <property type="term" value="F:DNA binding"/>
    <property type="evidence" value="ECO:0007669"/>
    <property type="project" value="UniProtKB-UniRule"/>
</dbReference>
<evidence type="ECO:0000256" key="1">
    <source>
        <dbReference type="PROSITE-ProRule" id="PRU01076"/>
    </source>
</evidence>
<keyword evidence="1" id="KW-0238">DNA-binding</keyword>
<gene>
    <name evidence="3" type="ORF">CU669_02690</name>
</gene>
<dbReference type="AlphaFoldDB" id="A0A364P190"/>
<name>A0A364P190_9PROT</name>
<dbReference type="InterPro" id="IPR039052">
    <property type="entry name" value="Antitox_PemI-like"/>
</dbReference>
<dbReference type="InterPro" id="IPR007159">
    <property type="entry name" value="SpoVT-AbrB_dom"/>
</dbReference>
<dbReference type="EMBL" id="PGTO01000002">
    <property type="protein sequence ID" value="RAU23091.1"/>
    <property type="molecule type" value="Genomic_DNA"/>
</dbReference>
<dbReference type="GO" id="GO:0097351">
    <property type="term" value="F:toxin sequestering activity"/>
    <property type="evidence" value="ECO:0007669"/>
    <property type="project" value="InterPro"/>
</dbReference>
<dbReference type="SMART" id="SM00966">
    <property type="entry name" value="SpoVT_AbrB"/>
    <property type="match status" value="1"/>
</dbReference>
<organism evidence="3 4">
    <name type="scientific">Paramagnetospirillum kuznetsovii</name>
    <dbReference type="NCBI Taxonomy" id="2053833"/>
    <lineage>
        <taxon>Bacteria</taxon>
        <taxon>Pseudomonadati</taxon>
        <taxon>Pseudomonadota</taxon>
        <taxon>Alphaproteobacteria</taxon>
        <taxon>Rhodospirillales</taxon>
        <taxon>Magnetospirillaceae</taxon>
        <taxon>Paramagnetospirillum</taxon>
    </lineage>
</organism>
<feature type="domain" description="SpoVT-AbrB" evidence="2">
    <location>
        <begin position="3"/>
        <end position="48"/>
    </location>
</feature>
<dbReference type="Proteomes" id="UP000251075">
    <property type="component" value="Unassembled WGS sequence"/>
</dbReference>
<dbReference type="PROSITE" id="PS51740">
    <property type="entry name" value="SPOVT_ABRB"/>
    <property type="match status" value="1"/>
</dbReference>
<dbReference type="PANTHER" id="PTHR40516:SF1">
    <property type="entry name" value="ANTITOXIN CHPS-RELATED"/>
    <property type="match status" value="1"/>
</dbReference>
<dbReference type="InterPro" id="IPR037914">
    <property type="entry name" value="SpoVT-AbrB_sf"/>
</dbReference>
<dbReference type="SUPFAM" id="SSF89447">
    <property type="entry name" value="AbrB/MazE/MraZ-like"/>
    <property type="match status" value="1"/>
</dbReference>
<accession>A0A364P190</accession>